<dbReference type="PANTHER" id="PTHR11496:SF83">
    <property type="entry name" value="HYDROXYACID-OXOACID TRANSHYDROGENASE, MITOCHONDRIAL"/>
    <property type="match status" value="1"/>
</dbReference>
<proteinExistence type="predicted"/>
<comment type="caution">
    <text evidence="4">The sequence shown here is derived from an EMBL/GenBank/DDBJ whole genome shotgun (WGS) entry which is preliminary data.</text>
</comment>
<dbReference type="Pfam" id="PF25137">
    <property type="entry name" value="ADH_Fe_C"/>
    <property type="match status" value="1"/>
</dbReference>
<evidence type="ECO:0000259" key="2">
    <source>
        <dbReference type="Pfam" id="PF00465"/>
    </source>
</evidence>
<dbReference type="RefSeq" id="WP_118921716.1">
    <property type="nucleotide sequence ID" value="NZ_QXGH01000007.1"/>
</dbReference>
<feature type="domain" description="Alcohol dehydrogenase iron-type/glycerol dehydrogenase GldA" evidence="2">
    <location>
        <begin position="13"/>
        <end position="152"/>
    </location>
</feature>
<dbReference type="Gene3D" id="3.40.50.1970">
    <property type="match status" value="1"/>
</dbReference>
<reference evidence="4 5" key="1">
    <citation type="submission" date="2018-09" db="EMBL/GenBank/DDBJ databases">
        <title>Genome sequencing of Nocardioides immobilis CCTCC AB 2017083 for comparison to Nocardioides silvaticus.</title>
        <authorList>
            <person name="Li C."/>
            <person name="Wang G."/>
        </authorList>
    </citation>
    <scope>NUCLEOTIDE SEQUENCE [LARGE SCALE GENOMIC DNA]</scope>
    <source>
        <strain evidence="4 5">CCTCC AB 2017083</strain>
    </source>
</reference>
<evidence type="ECO:0000313" key="5">
    <source>
        <dbReference type="Proteomes" id="UP000283644"/>
    </source>
</evidence>
<evidence type="ECO:0000256" key="1">
    <source>
        <dbReference type="ARBA" id="ARBA00023002"/>
    </source>
</evidence>
<dbReference type="EMBL" id="QXGH01000007">
    <property type="protein sequence ID" value="RHW29031.1"/>
    <property type="molecule type" value="Genomic_DNA"/>
</dbReference>
<dbReference type="InterPro" id="IPR001670">
    <property type="entry name" value="ADH_Fe/GldA"/>
</dbReference>
<feature type="domain" description="Fe-containing alcohol dehydrogenase-like C-terminal" evidence="3">
    <location>
        <begin position="165"/>
        <end position="342"/>
    </location>
</feature>
<dbReference type="GO" id="GO:0004022">
    <property type="term" value="F:alcohol dehydrogenase (NAD+) activity"/>
    <property type="evidence" value="ECO:0007669"/>
    <property type="project" value="TreeGrafter"/>
</dbReference>
<keyword evidence="1" id="KW-0560">Oxidoreductase</keyword>
<dbReference type="Proteomes" id="UP000283644">
    <property type="component" value="Unassembled WGS sequence"/>
</dbReference>
<dbReference type="InterPro" id="IPR039697">
    <property type="entry name" value="Alcohol_dehydrogenase_Fe"/>
</dbReference>
<dbReference type="SUPFAM" id="SSF56796">
    <property type="entry name" value="Dehydroquinate synthase-like"/>
    <property type="match status" value="1"/>
</dbReference>
<name>A0A417Y908_9ACTN</name>
<evidence type="ECO:0000313" key="4">
    <source>
        <dbReference type="EMBL" id="RHW29031.1"/>
    </source>
</evidence>
<sequence>MTAAFTYTETDRTVHFGRELISHIEDLLPSEFDGIFLITTERFAEPVDDLARRLGTRHAHTQVGAAMHVPVAEIATALEAFDNKGARSVFAVGGGSAVGLAKSLARRRQVPIGAAPTTYAGSEMTPVWGETSDGRKTTGRDETVRPKVVIYDVALTETMPIPASVASAYNALAHAMEALYARDATPVSQAIATRAIAELCAAVVSFSEPDTTGIISSPDSSRTPVATASSHALQGAWLAGHVLGSTTMSLHHKLCHILGGTYNLPHAETHAVLLPHVLATCAEAAPGVYQTFADALHTSTPAALLQQIAAATGVPTTLQQLGVTSDDLDSLASELVESGDQCQYDFEPSVAAAVLRQAWSNLSGRHGATRARAQSRGYL</sequence>
<dbReference type="AlphaFoldDB" id="A0A417Y908"/>
<gene>
    <name evidence="4" type="ORF">D0Z08_00795</name>
</gene>
<dbReference type="OrthoDB" id="3812122at2"/>
<dbReference type="InterPro" id="IPR056798">
    <property type="entry name" value="ADH_Fe_C"/>
</dbReference>
<dbReference type="GO" id="GO:0046872">
    <property type="term" value="F:metal ion binding"/>
    <property type="evidence" value="ECO:0007669"/>
    <property type="project" value="InterPro"/>
</dbReference>
<dbReference type="Pfam" id="PF00465">
    <property type="entry name" value="Fe-ADH"/>
    <property type="match status" value="1"/>
</dbReference>
<evidence type="ECO:0000259" key="3">
    <source>
        <dbReference type="Pfam" id="PF25137"/>
    </source>
</evidence>
<organism evidence="4 5">
    <name type="scientific">Nocardioides immobilis</name>
    <dbReference type="NCBI Taxonomy" id="2049295"/>
    <lineage>
        <taxon>Bacteria</taxon>
        <taxon>Bacillati</taxon>
        <taxon>Actinomycetota</taxon>
        <taxon>Actinomycetes</taxon>
        <taxon>Propionibacteriales</taxon>
        <taxon>Nocardioidaceae</taxon>
        <taxon>Nocardioides</taxon>
    </lineage>
</organism>
<protein>
    <submittedName>
        <fullName evidence="4">Iron-containing alcohol dehydrogenase</fullName>
    </submittedName>
</protein>
<dbReference type="Gene3D" id="1.20.1090.10">
    <property type="entry name" value="Dehydroquinate synthase-like - alpha domain"/>
    <property type="match status" value="1"/>
</dbReference>
<accession>A0A417Y908</accession>
<dbReference type="PANTHER" id="PTHR11496">
    <property type="entry name" value="ALCOHOL DEHYDROGENASE"/>
    <property type="match status" value="1"/>
</dbReference>
<keyword evidence="5" id="KW-1185">Reference proteome</keyword>